<dbReference type="Proteomes" id="UP000186922">
    <property type="component" value="Unassembled WGS sequence"/>
</dbReference>
<comment type="caution">
    <text evidence="2">The sequence shown here is derived from an EMBL/GenBank/DDBJ whole genome shotgun (WGS) entry which is preliminary data.</text>
</comment>
<feature type="region of interest" description="Disordered" evidence="1">
    <location>
        <begin position="1"/>
        <end position="63"/>
    </location>
</feature>
<evidence type="ECO:0000313" key="2">
    <source>
        <dbReference type="EMBL" id="GAV02066.1"/>
    </source>
</evidence>
<accession>A0A1D1VML0</accession>
<keyword evidence="3" id="KW-1185">Reference proteome</keyword>
<proteinExistence type="predicted"/>
<evidence type="ECO:0000313" key="3">
    <source>
        <dbReference type="Proteomes" id="UP000186922"/>
    </source>
</evidence>
<gene>
    <name evidence="2" type="primary">RvY_12678-1</name>
    <name evidence="2" type="synonym">RvY_12678.1</name>
    <name evidence="2" type="ORF">RvY_12678</name>
</gene>
<protein>
    <submittedName>
        <fullName evidence="2">Uncharacterized protein</fullName>
    </submittedName>
</protein>
<sequence length="129" mass="13856">SHHFYRSSPAILHQDSTGSDDSGVAITPKNVSKLMPPRSQFVMPSRSPGHINKPSEHGGIPLDESGYLSYNPELIGPPPYLNVLGSSDEVSVGRRVPVVKPQQSSPNSFSLSMNPTNASCSVLKDTMII</sequence>
<reference evidence="2 3" key="1">
    <citation type="journal article" date="2016" name="Nat. Commun.">
        <title>Extremotolerant tardigrade genome and improved radiotolerance of human cultured cells by tardigrade-unique protein.</title>
        <authorList>
            <person name="Hashimoto T."/>
            <person name="Horikawa D.D."/>
            <person name="Saito Y."/>
            <person name="Kuwahara H."/>
            <person name="Kozuka-Hata H."/>
            <person name="Shin-I T."/>
            <person name="Minakuchi Y."/>
            <person name="Ohishi K."/>
            <person name="Motoyama A."/>
            <person name="Aizu T."/>
            <person name="Enomoto A."/>
            <person name="Kondo K."/>
            <person name="Tanaka S."/>
            <person name="Hara Y."/>
            <person name="Koshikawa S."/>
            <person name="Sagara H."/>
            <person name="Miura T."/>
            <person name="Yokobori S."/>
            <person name="Miyagawa K."/>
            <person name="Suzuki Y."/>
            <person name="Kubo T."/>
            <person name="Oyama M."/>
            <person name="Kohara Y."/>
            <person name="Fujiyama A."/>
            <person name="Arakawa K."/>
            <person name="Katayama T."/>
            <person name="Toyoda A."/>
            <person name="Kunieda T."/>
        </authorList>
    </citation>
    <scope>NUCLEOTIDE SEQUENCE [LARGE SCALE GENOMIC DNA]</scope>
    <source>
        <strain evidence="2 3">YOKOZUNA-1</strain>
    </source>
</reference>
<dbReference type="EMBL" id="BDGG01000008">
    <property type="protein sequence ID" value="GAV02066.1"/>
    <property type="molecule type" value="Genomic_DNA"/>
</dbReference>
<feature type="non-terminal residue" evidence="2">
    <location>
        <position position="1"/>
    </location>
</feature>
<organism evidence="2 3">
    <name type="scientific">Ramazzottius varieornatus</name>
    <name type="common">Water bear</name>
    <name type="synonym">Tardigrade</name>
    <dbReference type="NCBI Taxonomy" id="947166"/>
    <lineage>
        <taxon>Eukaryota</taxon>
        <taxon>Metazoa</taxon>
        <taxon>Ecdysozoa</taxon>
        <taxon>Tardigrada</taxon>
        <taxon>Eutardigrada</taxon>
        <taxon>Parachela</taxon>
        <taxon>Hypsibioidea</taxon>
        <taxon>Ramazzottiidae</taxon>
        <taxon>Ramazzottius</taxon>
    </lineage>
</organism>
<dbReference type="AlphaFoldDB" id="A0A1D1VML0"/>
<evidence type="ECO:0000256" key="1">
    <source>
        <dbReference type="SAM" id="MobiDB-lite"/>
    </source>
</evidence>
<name>A0A1D1VML0_RAMVA</name>